<keyword evidence="2" id="KW-1185">Reference proteome</keyword>
<name>A0ACA9PAP3_9GLOM</name>
<protein>
    <submittedName>
        <fullName evidence="1">1059_t:CDS:1</fullName>
    </submittedName>
</protein>
<reference evidence="1" key="1">
    <citation type="submission" date="2021-06" db="EMBL/GenBank/DDBJ databases">
        <authorList>
            <person name="Kallberg Y."/>
            <person name="Tangrot J."/>
            <person name="Rosling A."/>
        </authorList>
    </citation>
    <scope>NUCLEOTIDE SEQUENCE</scope>
    <source>
        <strain evidence="1">AU212A</strain>
    </source>
</reference>
<gene>
    <name evidence="1" type="ORF">SCALOS_LOCUS10435</name>
</gene>
<accession>A0ACA9PAP3</accession>
<evidence type="ECO:0000313" key="1">
    <source>
        <dbReference type="EMBL" id="CAG8699198.1"/>
    </source>
</evidence>
<organism evidence="1 2">
    <name type="scientific">Scutellospora calospora</name>
    <dbReference type="NCBI Taxonomy" id="85575"/>
    <lineage>
        <taxon>Eukaryota</taxon>
        <taxon>Fungi</taxon>
        <taxon>Fungi incertae sedis</taxon>
        <taxon>Mucoromycota</taxon>
        <taxon>Glomeromycotina</taxon>
        <taxon>Glomeromycetes</taxon>
        <taxon>Diversisporales</taxon>
        <taxon>Gigasporaceae</taxon>
        <taxon>Scutellospora</taxon>
    </lineage>
</organism>
<feature type="non-terminal residue" evidence="1">
    <location>
        <position position="1"/>
    </location>
</feature>
<comment type="caution">
    <text evidence="1">The sequence shown here is derived from an EMBL/GenBank/DDBJ whole genome shotgun (WGS) entry which is preliminary data.</text>
</comment>
<evidence type="ECO:0000313" key="2">
    <source>
        <dbReference type="Proteomes" id="UP000789860"/>
    </source>
</evidence>
<sequence length="39" mass="4374">GGGIVDIKTYCQPQKRTNSSKSTTITEFWKSTQIIKIKS</sequence>
<proteinExistence type="predicted"/>
<dbReference type="EMBL" id="CAJVPM010038806">
    <property type="protein sequence ID" value="CAG8699198.1"/>
    <property type="molecule type" value="Genomic_DNA"/>
</dbReference>
<dbReference type="Proteomes" id="UP000789860">
    <property type="component" value="Unassembled WGS sequence"/>
</dbReference>